<dbReference type="InterPro" id="IPR037197">
    <property type="entry name" value="WWE_dom_sf"/>
</dbReference>
<dbReference type="AlphaFoldDB" id="A0A8T3CF97"/>
<dbReference type="CDD" id="cd01439">
    <property type="entry name" value="TCCD_inducible_PARP_like"/>
    <property type="match status" value="1"/>
</dbReference>
<dbReference type="OrthoDB" id="6133115at2759"/>
<comment type="caution">
    <text evidence="16">The sequence shown here is derived from an EMBL/GenBank/DDBJ whole genome shotgun (WGS) entry which is preliminary data.</text>
</comment>
<evidence type="ECO:0000256" key="9">
    <source>
        <dbReference type="ARBA" id="ARBA00023242"/>
    </source>
</evidence>
<comment type="subcellular location">
    <subcellularLocation>
        <location evidence="2">Cytoplasm</location>
    </subcellularLocation>
    <subcellularLocation>
        <location evidence="1">Nucleus</location>
    </subcellularLocation>
</comment>
<dbReference type="Gene3D" id="3.30.1370.210">
    <property type="match status" value="1"/>
</dbReference>
<keyword evidence="9" id="KW-0539">Nucleus</keyword>
<sequence>MSLSLTGGNGYNRGRRGCRFGHSLATEHNAKVLSDHHLQDLDRNELCTLLLQNDSNLLPPVCFSYNRGDGEYGSCPDQESCRRLHLCDRYLRGTCRAEVGCPRSHDLFEPHPLKTLQERQVPNELIGSLLPIFQNIQAMKTSGNSTSNKQPTHAGHESTTRKAPEKTEICMYYIRGSCRHEDKCWKEHCTLPYKWEVKSGNGWSALPENEEIERDFCDPSNEYSHISGAQPVCFTNMTCGAAQVRRLSTVSSVVQPTFILTTTWAWYWEDEYGSWIQYASPGGGHRASSITSEDLEQRYQEDRCDLIEFSAGSQTYQLSFEDMIQRNKQYGTQKVVRRRPMFVSAEEVMVIKTSKKATNSRVLHFKALPDYWDKSMIPETGYKRIFLQYSSNEYQKILALFSQTMASFNIHRIERIQNKSLWEVFQWQRDQMKKHNAGKNASEKLLFHGTDSKHIDAICRENFDWRICGTHGTAYGKGSYFARDAKYSDGYTSSSGAKTMFVCRVLVGCYTKGNSSYLRPPSKDGGDVLFYDSCVDDIHNPSIFVVFEKHQVYPEYLLHYSDDTWDSPPRTYIRPAPQPAYAPPTTSYTRPRTRVPSPPTPTTYYNPSNKSANSSSDSSCIIC</sequence>
<feature type="zinc finger region" description="C3H1-type" evidence="11">
    <location>
        <begin position="164"/>
        <end position="191"/>
    </location>
</feature>
<dbReference type="Pfam" id="PF25261">
    <property type="entry name" value="zf-CCCH_PARP12"/>
    <property type="match status" value="1"/>
</dbReference>
<evidence type="ECO:0000256" key="12">
    <source>
        <dbReference type="SAM" id="MobiDB-lite"/>
    </source>
</evidence>
<dbReference type="Pfam" id="PF02825">
    <property type="entry name" value="WWE"/>
    <property type="match status" value="1"/>
</dbReference>
<evidence type="ECO:0000256" key="3">
    <source>
        <dbReference type="ARBA" id="ARBA00022490"/>
    </source>
</evidence>
<feature type="compositionally biased region" description="Low complexity" evidence="12">
    <location>
        <begin position="602"/>
        <end position="623"/>
    </location>
</feature>
<dbReference type="Pfam" id="PF00644">
    <property type="entry name" value="PARP"/>
    <property type="match status" value="1"/>
</dbReference>
<gene>
    <name evidence="16" type="ORF">AGOR_G00252290</name>
</gene>
<evidence type="ECO:0000313" key="16">
    <source>
        <dbReference type="EMBL" id="KAI1882587.1"/>
    </source>
</evidence>
<keyword evidence="6" id="KW-0677">Repeat</keyword>
<protein>
    <submittedName>
        <fullName evidence="16">Uncharacterized protein</fullName>
    </submittedName>
</protein>
<keyword evidence="8 11" id="KW-0862">Zinc</keyword>
<dbReference type="GO" id="GO:0008270">
    <property type="term" value="F:zinc ion binding"/>
    <property type="evidence" value="ECO:0007669"/>
    <property type="project" value="UniProtKB-KW"/>
</dbReference>
<feature type="compositionally biased region" description="Polar residues" evidence="12">
    <location>
        <begin position="141"/>
        <end position="151"/>
    </location>
</feature>
<evidence type="ECO:0000256" key="2">
    <source>
        <dbReference type="ARBA" id="ARBA00004496"/>
    </source>
</evidence>
<evidence type="ECO:0000256" key="11">
    <source>
        <dbReference type="PROSITE-ProRule" id="PRU00723"/>
    </source>
</evidence>
<dbReference type="Pfam" id="PF23466">
    <property type="entry name" value="WWE_4"/>
    <property type="match status" value="1"/>
</dbReference>
<dbReference type="Gene3D" id="3.90.228.10">
    <property type="match status" value="1"/>
</dbReference>
<dbReference type="Proteomes" id="UP000829720">
    <property type="component" value="Unassembled WGS sequence"/>
</dbReference>
<evidence type="ECO:0000256" key="7">
    <source>
        <dbReference type="ARBA" id="ARBA00022771"/>
    </source>
</evidence>
<evidence type="ECO:0000256" key="10">
    <source>
        <dbReference type="ARBA" id="ARBA00024347"/>
    </source>
</evidence>
<feature type="domain" description="C3H1-type" evidence="13">
    <location>
        <begin position="86"/>
        <end position="108"/>
    </location>
</feature>
<keyword evidence="3" id="KW-0963">Cytoplasm</keyword>
<feature type="domain" description="WWE" evidence="14">
    <location>
        <begin position="252"/>
        <end position="338"/>
    </location>
</feature>
<evidence type="ECO:0000259" key="14">
    <source>
        <dbReference type="PROSITE" id="PS50918"/>
    </source>
</evidence>
<feature type="region of interest" description="Disordered" evidence="12">
    <location>
        <begin position="569"/>
        <end position="623"/>
    </location>
</feature>
<proteinExistence type="inferred from homology"/>
<evidence type="ECO:0000256" key="1">
    <source>
        <dbReference type="ARBA" id="ARBA00004123"/>
    </source>
</evidence>
<dbReference type="PROSITE" id="PS50103">
    <property type="entry name" value="ZF_C3H1"/>
    <property type="match status" value="2"/>
</dbReference>
<dbReference type="InterPro" id="IPR051712">
    <property type="entry name" value="ARTD-AVP"/>
</dbReference>
<feature type="zinc finger region" description="C3H1-type" evidence="11">
    <location>
        <begin position="86"/>
        <end position="108"/>
    </location>
</feature>
<dbReference type="EMBL" id="JAERUA010000025">
    <property type="protein sequence ID" value="KAI1882587.1"/>
    <property type="molecule type" value="Genomic_DNA"/>
</dbReference>
<dbReference type="GO" id="GO:0003950">
    <property type="term" value="F:NAD+ poly-ADP-ribosyltransferase activity"/>
    <property type="evidence" value="ECO:0007669"/>
    <property type="project" value="InterPro"/>
</dbReference>
<dbReference type="PROSITE" id="PS51059">
    <property type="entry name" value="PARP_CATALYTIC"/>
    <property type="match status" value="1"/>
</dbReference>
<dbReference type="InterPro" id="IPR057602">
    <property type="entry name" value="Zfn-CCCH_PARP12"/>
</dbReference>
<dbReference type="InterPro" id="IPR012317">
    <property type="entry name" value="Poly(ADP-ribose)pol_cat_dom"/>
</dbReference>
<keyword evidence="4" id="KW-0597">Phosphoprotein</keyword>
<keyword evidence="17" id="KW-1185">Reference proteome</keyword>
<evidence type="ECO:0000256" key="5">
    <source>
        <dbReference type="ARBA" id="ARBA00022723"/>
    </source>
</evidence>
<evidence type="ECO:0000313" key="17">
    <source>
        <dbReference type="Proteomes" id="UP000829720"/>
    </source>
</evidence>
<feature type="domain" description="PARP catalytic" evidence="15">
    <location>
        <begin position="368"/>
        <end position="581"/>
    </location>
</feature>
<dbReference type="PROSITE" id="PS50918">
    <property type="entry name" value="WWE"/>
    <property type="match status" value="1"/>
</dbReference>
<comment type="similarity">
    <text evidence="10">Belongs to the ARTD/PARP family.</text>
</comment>
<dbReference type="PANTHER" id="PTHR45740">
    <property type="entry name" value="POLY [ADP-RIBOSE] POLYMERASE"/>
    <property type="match status" value="1"/>
</dbReference>
<dbReference type="Gene3D" id="3.30.720.50">
    <property type="match status" value="1"/>
</dbReference>
<dbReference type="InterPro" id="IPR004170">
    <property type="entry name" value="WWE_dom"/>
</dbReference>
<dbReference type="GO" id="GO:0005634">
    <property type="term" value="C:nucleus"/>
    <property type="evidence" value="ECO:0007669"/>
    <property type="project" value="UniProtKB-SubCell"/>
</dbReference>
<organism evidence="16 17">
    <name type="scientific">Albula goreensis</name>
    <dbReference type="NCBI Taxonomy" id="1534307"/>
    <lineage>
        <taxon>Eukaryota</taxon>
        <taxon>Metazoa</taxon>
        <taxon>Chordata</taxon>
        <taxon>Craniata</taxon>
        <taxon>Vertebrata</taxon>
        <taxon>Euteleostomi</taxon>
        <taxon>Actinopterygii</taxon>
        <taxon>Neopterygii</taxon>
        <taxon>Teleostei</taxon>
        <taxon>Albuliformes</taxon>
        <taxon>Albulidae</taxon>
        <taxon>Albula</taxon>
    </lineage>
</organism>
<dbReference type="SMART" id="SM00356">
    <property type="entry name" value="ZnF_C3H1"/>
    <property type="match status" value="2"/>
</dbReference>
<dbReference type="SUPFAM" id="SSF56399">
    <property type="entry name" value="ADP-ribosylation"/>
    <property type="match status" value="1"/>
</dbReference>
<keyword evidence="5 11" id="KW-0479">Metal-binding</keyword>
<dbReference type="PANTHER" id="PTHR45740:SF15">
    <property type="entry name" value="ZINC FINGER CCCH TYPE DOMAIN CONTAINING 1-LIKE"/>
    <property type="match status" value="1"/>
</dbReference>
<evidence type="ECO:0000259" key="15">
    <source>
        <dbReference type="PROSITE" id="PS51059"/>
    </source>
</evidence>
<name>A0A8T3CF97_9TELE</name>
<dbReference type="InterPro" id="IPR000571">
    <property type="entry name" value="Znf_CCCH"/>
</dbReference>
<accession>A0A8T3CF97</accession>
<evidence type="ECO:0000256" key="4">
    <source>
        <dbReference type="ARBA" id="ARBA00022553"/>
    </source>
</evidence>
<feature type="domain" description="C3H1-type" evidence="13">
    <location>
        <begin position="164"/>
        <end position="191"/>
    </location>
</feature>
<reference evidence="16" key="1">
    <citation type="submission" date="2021-01" db="EMBL/GenBank/DDBJ databases">
        <authorList>
            <person name="Zahm M."/>
            <person name="Roques C."/>
            <person name="Cabau C."/>
            <person name="Klopp C."/>
            <person name="Donnadieu C."/>
            <person name="Jouanno E."/>
            <person name="Lampietro C."/>
            <person name="Louis A."/>
            <person name="Herpin A."/>
            <person name="Echchiki A."/>
            <person name="Berthelot C."/>
            <person name="Parey E."/>
            <person name="Roest-Crollius H."/>
            <person name="Braasch I."/>
            <person name="Postlethwait J."/>
            <person name="Bobe J."/>
            <person name="Montfort J."/>
            <person name="Bouchez O."/>
            <person name="Begum T."/>
            <person name="Mejri S."/>
            <person name="Adams A."/>
            <person name="Chen W.-J."/>
            <person name="Guiguen Y."/>
        </authorList>
    </citation>
    <scope>NUCLEOTIDE SEQUENCE</scope>
    <source>
        <tissue evidence="16">Blood</tissue>
    </source>
</reference>
<evidence type="ECO:0000256" key="8">
    <source>
        <dbReference type="ARBA" id="ARBA00022833"/>
    </source>
</evidence>
<keyword evidence="7 11" id="KW-0863">Zinc-finger</keyword>
<evidence type="ECO:0000256" key="6">
    <source>
        <dbReference type="ARBA" id="ARBA00022737"/>
    </source>
</evidence>
<feature type="region of interest" description="Disordered" evidence="12">
    <location>
        <begin position="141"/>
        <end position="161"/>
    </location>
</feature>
<dbReference type="GO" id="GO:1990404">
    <property type="term" value="F:NAD+-protein mono-ADP-ribosyltransferase activity"/>
    <property type="evidence" value="ECO:0007669"/>
    <property type="project" value="TreeGrafter"/>
</dbReference>
<evidence type="ECO:0000259" key="13">
    <source>
        <dbReference type="PROSITE" id="PS50103"/>
    </source>
</evidence>
<dbReference type="SUPFAM" id="SSF117839">
    <property type="entry name" value="WWE domain"/>
    <property type="match status" value="1"/>
</dbReference>